<dbReference type="AlphaFoldDB" id="A0A2X4WN39"/>
<dbReference type="Gene3D" id="3.30.830.10">
    <property type="entry name" value="Metalloenzyme, LuxS/M16 peptidase-like"/>
    <property type="match status" value="2"/>
</dbReference>
<dbReference type="STRING" id="1348624.GCA_001591545_01652"/>
<feature type="domain" description="Peptidase M16 C-terminal" evidence="1">
    <location>
        <begin position="184"/>
        <end position="356"/>
    </location>
</feature>
<dbReference type="Pfam" id="PF05193">
    <property type="entry name" value="Peptidase_M16_C"/>
    <property type="match status" value="1"/>
</dbReference>
<dbReference type="InterPro" id="IPR007863">
    <property type="entry name" value="Peptidase_M16_C"/>
</dbReference>
<organism evidence="2 3">
    <name type="scientific">Lederbergia lenta</name>
    <name type="common">Bacillus lentus</name>
    <dbReference type="NCBI Taxonomy" id="1467"/>
    <lineage>
        <taxon>Bacteria</taxon>
        <taxon>Bacillati</taxon>
        <taxon>Bacillota</taxon>
        <taxon>Bacilli</taxon>
        <taxon>Bacillales</taxon>
        <taxon>Bacillaceae</taxon>
        <taxon>Lederbergia</taxon>
    </lineage>
</organism>
<reference evidence="2 3" key="1">
    <citation type="submission" date="2018-06" db="EMBL/GenBank/DDBJ databases">
        <authorList>
            <consortium name="Pathogen Informatics"/>
            <person name="Doyle S."/>
        </authorList>
    </citation>
    <scope>NUCLEOTIDE SEQUENCE [LARGE SCALE GENOMIC DNA]</scope>
    <source>
        <strain evidence="2 3">NCTC4824</strain>
    </source>
</reference>
<dbReference type="Proteomes" id="UP000249134">
    <property type="component" value="Chromosome 1"/>
</dbReference>
<keyword evidence="3" id="KW-1185">Reference proteome</keyword>
<dbReference type="InterPro" id="IPR050361">
    <property type="entry name" value="MPP/UQCRC_Complex"/>
</dbReference>
<dbReference type="NCBIfam" id="NF047422">
    <property type="entry name" value="YfmF_fam"/>
    <property type="match status" value="1"/>
</dbReference>
<evidence type="ECO:0000259" key="1">
    <source>
        <dbReference type="Pfam" id="PF05193"/>
    </source>
</evidence>
<dbReference type="SUPFAM" id="SSF63411">
    <property type="entry name" value="LuxS/MPP-like metallohydrolase"/>
    <property type="match status" value="2"/>
</dbReference>
<dbReference type="PANTHER" id="PTHR11851">
    <property type="entry name" value="METALLOPROTEASE"/>
    <property type="match status" value="1"/>
</dbReference>
<evidence type="ECO:0000313" key="3">
    <source>
        <dbReference type="Proteomes" id="UP000249134"/>
    </source>
</evidence>
<protein>
    <submittedName>
        <fullName evidence="2">Peptidase M16 domain-containing protein</fullName>
    </submittedName>
</protein>
<dbReference type="GO" id="GO:0046872">
    <property type="term" value="F:metal ion binding"/>
    <property type="evidence" value="ECO:0007669"/>
    <property type="project" value="InterPro"/>
</dbReference>
<gene>
    <name evidence="2" type="ORF">NCTC4824_02603</name>
</gene>
<sequence length="426" mass="48833">MLLEKEHIIKKQGFTLHIIKTDKYKTNTLVWKMRAPLQEDSATYRALLPHVLQSSTKKFPTTTVLRSYLDELYGTSLYTDLAKKGEQHVITFAMDIANEKFLQDQTPLLQKAIDLLQEVLLNPNIVNGAFDEKTVGKEKRNLKQRIESIYDDKMRYASTRLVEEMCKGEPYAIQLNGELDRVDSITATSLYKYYQEAIRNDGLDLYIIGDVEIEKVEEYCNQFQFPERPNMAIKKSDNAIVGEVKEVKEVQDIKQGKLNIGYRTQIAYGDPDYFAMQMFNGIYGGFPHSKLFINVREKESLAYYAASRVESHKGLLIVMSGIENQKYDQAVSIIRKQMELMKAGDFTDQELEQTKAVIQNQFLETVDSARGLIEILYHNVVAGTNVPLQDWIDKVVETTKQDIIKVGKKIELDTIYFLAGEDGEQA</sequence>
<dbReference type="PANTHER" id="PTHR11851:SF186">
    <property type="entry name" value="INACTIVE METALLOPROTEASE YMFF-RELATED"/>
    <property type="match status" value="1"/>
</dbReference>
<dbReference type="InterPro" id="IPR011249">
    <property type="entry name" value="Metalloenz_LuxS/M16"/>
</dbReference>
<dbReference type="RefSeq" id="WP_066139492.1">
    <property type="nucleotide sequence ID" value="NZ_CBCSGM010000001.1"/>
</dbReference>
<dbReference type="KEGG" id="blen:NCTC4824_02603"/>
<proteinExistence type="predicted"/>
<accession>A0A2X4WN39</accession>
<evidence type="ECO:0000313" key="2">
    <source>
        <dbReference type="EMBL" id="SQI60112.1"/>
    </source>
</evidence>
<name>A0A2X4WN39_LEDLE</name>
<dbReference type="EMBL" id="LS483476">
    <property type="protein sequence ID" value="SQI60112.1"/>
    <property type="molecule type" value="Genomic_DNA"/>
</dbReference>